<accession>A0AC60PWP3</accession>
<reference evidence="1 2" key="1">
    <citation type="journal article" date="2020" name="Cell">
        <title>Large-Scale Comparative Analyses of Tick Genomes Elucidate Their Genetic Diversity and Vector Capacities.</title>
        <authorList>
            <consortium name="Tick Genome and Microbiome Consortium (TIGMIC)"/>
            <person name="Jia N."/>
            <person name="Wang J."/>
            <person name="Shi W."/>
            <person name="Du L."/>
            <person name="Sun Y."/>
            <person name="Zhan W."/>
            <person name="Jiang J.F."/>
            <person name="Wang Q."/>
            <person name="Zhang B."/>
            <person name="Ji P."/>
            <person name="Bell-Sakyi L."/>
            <person name="Cui X.M."/>
            <person name="Yuan T.T."/>
            <person name="Jiang B.G."/>
            <person name="Yang W.F."/>
            <person name="Lam T.T."/>
            <person name="Chang Q.C."/>
            <person name="Ding S.J."/>
            <person name="Wang X.J."/>
            <person name="Zhu J.G."/>
            <person name="Ruan X.D."/>
            <person name="Zhao L."/>
            <person name="Wei J.T."/>
            <person name="Ye R.Z."/>
            <person name="Que T.C."/>
            <person name="Du C.H."/>
            <person name="Zhou Y.H."/>
            <person name="Cheng J.X."/>
            <person name="Dai P.F."/>
            <person name="Guo W.B."/>
            <person name="Han X.H."/>
            <person name="Huang E.J."/>
            <person name="Li L.F."/>
            <person name="Wei W."/>
            <person name="Gao Y.C."/>
            <person name="Liu J.Z."/>
            <person name="Shao H.Z."/>
            <person name="Wang X."/>
            <person name="Wang C.C."/>
            <person name="Yang T.C."/>
            <person name="Huo Q.B."/>
            <person name="Li W."/>
            <person name="Chen H.Y."/>
            <person name="Chen S.E."/>
            <person name="Zhou L.G."/>
            <person name="Ni X.B."/>
            <person name="Tian J.H."/>
            <person name="Sheng Y."/>
            <person name="Liu T."/>
            <person name="Pan Y.S."/>
            <person name="Xia L.Y."/>
            <person name="Li J."/>
            <person name="Zhao F."/>
            <person name="Cao W.C."/>
        </authorList>
    </citation>
    <scope>NUCLEOTIDE SEQUENCE [LARGE SCALE GENOMIC DNA]</scope>
    <source>
        <strain evidence="1">Iper-2018</strain>
    </source>
</reference>
<organism evidence="1 2">
    <name type="scientific">Ixodes persulcatus</name>
    <name type="common">Taiga tick</name>
    <dbReference type="NCBI Taxonomy" id="34615"/>
    <lineage>
        <taxon>Eukaryota</taxon>
        <taxon>Metazoa</taxon>
        <taxon>Ecdysozoa</taxon>
        <taxon>Arthropoda</taxon>
        <taxon>Chelicerata</taxon>
        <taxon>Arachnida</taxon>
        <taxon>Acari</taxon>
        <taxon>Parasitiformes</taxon>
        <taxon>Ixodida</taxon>
        <taxon>Ixodoidea</taxon>
        <taxon>Ixodidae</taxon>
        <taxon>Ixodinae</taxon>
        <taxon>Ixodes</taxon>
    </lineage>
</organism>
<comment type="caution">
    <text evidence="1">The sequence shown here is derived from an EMBL/GenBank/DDBJ whole genome shotgun (WGS) entry which is preliminary data.</text>
</comment>
<gene>
    <name evidence="1" type="ORF">HPB47_027358</name>
</gene>
<evidence type="ECO:0000313" key="2">
    <source>
        <dbReference type="Proteomes" id="UP000805193"/>
    </source>
</evidence>
<sequence>MMETEFKTVAEAEESSFTCRICEKVELGFGRIGREWADTVQELKREIGVEREKRVQHEAQVGDLIKRAEADVEEMTREWESKVDSVAGELRREREQRAELERQVEEGKVELEEHKKKFEEMVQQLTGVVNKKKGEVAADRCDRVFDCVGKEPAQLYSVAVQQGSRKAAEIEAEQAQIAGGDEGRQSGVKRVLVAGDSNITRVREGLLDRVKGDERVNVVAQSGKCMVDAMAKAKDEVWENREGENLVVIHAGLNDVFKGGSQNLARQIELGLRKLREVSETVHVEICTVPEVCGHSLQIEKRVVEANRVIRGLSRRFGYGVMEVNRVVYEARSDPFTWGIHYSGITGSTRLVECPQLDGSTLLGISEASFLGKETGEGAKRRLHSSARHFLSHGATSRWYRRQGASSSPACVSPFRSPEGPAPRLLTKMAAATLPLPGPVSKPATRGIKSRTQAVDPCREAVRISS</sequence>
<dbReference type="EMBL" id="JABSTQ010009838">
    <property type="protein sequence ID" value="KAG0425477.1"/>
    <property type="molecule type" value="Genomic_DNA"/>
</dbReference>
<protein>
    <submittedName>
        <fullName evidence="1">Uncharacterized protein</fullName>
    </submittedName>
</protein>
<name>A0AC60PWP3_IXOPE</name>
<keyword evidence="2" id="KW-1185">Reference proteome</keyword>
<proteinExistence type="predicted"/>
<dbReference type="Proteomes" id="UP000805193">
    <property type="component" value="Unassembled WGS sequence"/>
</dbReference>
<evidence type="ECO:0000313" key="1">
    <source>
        <dbReference type="EMBL" id="KAG0425477.1"/>
    </source>
</evidence>